<dbReference type="InterPro" id="IPR051310">
    <property type="entry name" value="MCP_chemotaxis"/>
</dbReference>
<evidence type="ECO:0000256" key="2">
    <source>
        <dbReference type="ARBA" id="ARBA00022500"/>
    </source>
</evidence>
<dbReference type="SMART" id="SM00304">
    <property type="entry name" value="HAMP"/>
    <property type="match status" value="2"/>
</dbReference>
<dbReference type="PROSITE" id="PS50885">
    <property type="entry name" value="HAMP"/>
    <property type="match status" value="1"/>
</dbReference>
<evidence type="ECO:0000256" key="3">
    <source>
        <dbReference type="ARBA" id="ARBA00029447"/>
    </source>
</evidence>
<comment type="similarity">
    <text evidence="3">Belongs to the methyl-accepting chemotaxis (MCP) protein family.</text>
</comment>
<evidence type="ECO:0000313" key="11">
    <source>
        <dbReference type="EMBL" id="MBB4844803.1"/>
    </source>
</evidence>
<dbReference type="CDD" id="cd06225">
    <property type="entry name" value="HAMP"/>
    <property type="match status" value="1"/>
</dbReference>
<dbReference type="InterPro" id="IPR003660">
    <property type="entry name" value="HAMP_dom"/>
</dbReference>
<dbReference type="PANTHER" id="PTHR43531">
    <property type="entry name" value="PROTEIN ICFG"/>
    <property type="match status" value="1"/>
</dbReference>
<dbReference type="Proteomes" id="UP000562027">
    <property type="component" value="Unassembled WGS sequence"/>
</dbReference>
<dbReference type="Pfam" id="PF00672">
    <property type="entry name" value="HAMP"/>
    <property type="match status" value="1"/>
</dbReference>
<feature type="compositionally biased region" description="Low complexity" evidence="6">
    <location>
        <begin position="716"/>
        <end position="740"/>
    </location>
</feature>
<dbReference type="SUPFAM" id="SSF55785">
    <property type="entry name" value="PYP-like sensor domain (PAS domain)"/>
    <property type="match status" value="1"/>
</dbReference>
<dbReference type="EMBL" id="JACHLP010000006">
    <property type="protein sequence ID" value="MBB4844803.1"/>
    <property type="molecule type" value="Genomic_DNA"/>
</dbReference>
<keyword evidence="7" id="KW-0812">Transmembrane</keyword>
<evidence type="ECO:0000256" key="6">
    <source>
        <dbReference type="SAM" id="MobiDB-lite"/>
    </source>
</evidence>
<dbReference type="PROSITE" id="PS50112">
    <property type="entry name" value="PAS"/>
    <property type="match status" value="1"/>
</dbReference>
<keyword evidence="12" id="KW-1185">Reference proteome</keyword>
<dbReference type="GO" id="GO:0007165">
    <property type="term" value="P:signal transduction"/>
    <property type="evidence" value="ECO:0007669"/>
    <property type="project" value="UniProtKB-KW"/>
</dbReference>
<evidence type="ECO:0000256" key="5">
    <source>
        <dbReference type="SAM" id="Coils"/>
    </source>
</evidence>
<feature type="domain" description="PAS" evidence="9">
    <location>
        <begin position="532"/>
        <end position="574"/>
    </location>
</feature>
<feature type="domain" description="HAMP" evidence="10">
    <location>
        <begin position="341"/>
        <end position="393"/>
    </location>
</feature>
<keyword evidence="7" id="KW-0472">Membrane</keyword>
<dbReference type="InterPro" id="IPR004090">
    <property type="entry name" value="Chemotax_Me-accpt_rcpt"/>
</dbReference>
<dbReference type="SUPFAM" id="SSF58104">
    <property type="entry name" value="Methyl-accepting chemotaxis protein (MCP) signaling domain"/>
    <property type="match status" value="1"/>
</dbReference>
<reference evidence="11 12" key="1">
    <citation type="submission" date="2020-08" db="EMBL/GenBank/DDBJ databases">
        <title>Functional genomics of gut bacteria from endangered species of beetles.</title>
        <authorList>
            <person name="Carlos-Shanley C."/>
        </authorList>
    </citation>
    <scope>NUCLEOTIDE SEQUENCE [LARGE SCALE GENOMIC DNA]</scope>
    <source>
        <strain evidence="11 12">S00239</strain>
    </source>
</reference>
<dbReference type="GO" id="GO:0004888">
    <property type="term" value="F:transmembrane signaling receptor activity"/>
    <property type="evidence" value="ECO:0007669"/>
    <property type="project" value="InterPro"/>
</dbReference>
<proteinExistence type="inferred from homology"/>
<dbReference type="InterPro" id="IPR000014">
    <property type="entry name" value="PAS"/>
</dbReference>
<protein>
    <submittedName>
        <fullName evidence="11">Methyl-accepting chemotaxis protein</fullName>
    </submittedName>
</protein>
<dbReference type="SUPFAM" id="SSF158472">
    <property type="entry name" value="HAMP domain-like"/>
    <property type="match status" value="1"/>
</dbReference>
<keyword evidence="5" id="KW-0175">Coiled coil</keyword>
<dbReference type="CDD" id="cd11386">
    <property type="entry name" value="MCP_signal"/>
    <property type="match status" value="1"/>
</dbReference>
<dbReference type="FunFam" id="3.30.450.20:FF:000075">
    <property type="entry name" value="Methyl-accepting chemotaxis protein"/>
    <property type="match status" value="2"/>
</dbReference>
<dbReference type="RefSeq" id="WP_221439632.1">
    <property type="nucleotide sequence ID" value="NZ_JACHLP010000006.1"/>
</dbReference>
<dbReference type="FunFam" id="1.10.287.950:FF:000001">
    <property type="entry name" value="Methyl-accepting chemotaxis sensory transducer"/>
    <property type="match status" value="1"/>
</dbReference>
<dbReference type="PANTHER" id="PTHR43531:SF11">
    <property type="entry name" value="METHYL-ACCEPTING CHEMOTAXIS PROTEIN 3"/>
    <property type="match status" value="1"/>
</dbReference>
<dbReference type="PRINTS" id="PR00260">
    <property type="entry name" value="CHEMTRNSDUCR"/>
</dbReference>
<evidence type="ECO:0000256" key="4">
    <source>
        <dbReference type="PROSITE-ProRule" id="PRU00284"/>
    </source>
</evidence>
<keyword evidence="7" id="KW-1133">Transmembrane helix</keyword>
<dbReference type="AlphaFoldDB" id="A0A840LDR3"/>
<organism evidence="11 12">
    <name type="scientific">Roseateles oligotrophus</name>
    <dbReference type="NCBI Taxonomy" id="1769250"/>
    <lineage>
        <taxon>Bacteria</taxon>
        <taxon>Pseudomonadati</taxon>
        <taxon>Pseudomonadota</taxon>
        <taxon>Betaproteobacteria</taxon>
        <taxon>Burkholderiales</taxon>
        <taxon>Sphaerotilaceae</taxon>
        <taxon>Roseateles</taxon>
    </lineage>
</organism>
<dbReference type="InterPro" id="IPR004089">
    <property type="entry name" value="MCPsignal_dom"/>
</dbReference>
<feature type="region of interest" description="Disordered" evidence="6">
    <location>
        <begin position="711"/>
        <end position="740"/>
    </location>
</feature>
<evidence type="ECO:0000256" key="1">
    <source>
        <dbReference type="ARBA" id="ARBA00004370"/>
    </source>
</evidence>
<sequence>MNSLLRNIKLWQKFVLIGLVGLVLAIIPATQQLRTLIADQQFIKKEITGLAPIKETQQLARALQLHRTLSSLVLSGQNISAIERAQARERVQQALLKAGQSLEDPQFSKAAARIKSVKAEFEQLPSKPEGAGAGSGLSDNLHRHTTLIDQVNEATLDVADASGLIFEPDVAIYYLVTVGTDFMPSAMENLAHIRSLGAALYFDKATESESRTLLAANLAAAMHQFSRGAGQIENAIANNPALQEPLGSGVKEGRQSLLAFEKLLRSQVLSGDKNTLPVSEFLAQASRMIDIQFKLMDQTVDALTTSLNQRASLVQRSLWTNAGAFLLLLALAVVLMIAIVRSITRPLANAMSAAEAVAQGDLNYRIEDKGQDEVAALLQKLGVMQGNLRERVASDAATLAESSRVKQALDRCSTNVMIAGADAHIVYMNSSVQSMMQRNEDELRKTLPQFDAKRLMGQNIDIFHKNPSHQRNLLAGMTGEYKTQIKVGGLSFSLIANPIIDAQGQRLGTVVEWKDITAELAARERELQLASEMSRIKQALDICSTNVMIADPDGNIIYNNGSVAQMMQRNEAELRKVLPQFDARRIVGANFDQFHRNPSHQRNLLGGLKSEYRTEIKVSSLTFSLIANPIFDAQQQRLGTVVEWKDRSAEVAAEQEVSTMVDGATQGDFANRIALEGKEPFFRMLGEKFNALVDTVSGTIREVRAAAGQLSSASDQVSQTSQSLSHSASQQAASVEQTTASLQEMASSVKQNADSANVTDGMATKAAKEAMDGGTAVGTTVNAMKSIATKISIIDDIAYQTNLLALNAAIEAARAGEHGKGFAVVAAEVRKLAERSQVAAQEIGTLAGSSVQMAEKAGQLLNNMVPSIQKTSELVQEISAASGEQSEGVSQITAAMNHLSTATQQTASASEQLSATAEQLSAQAAQLQEQMAFFRLADDHDSGGARARASKHR</sequence>
<dbReference type="Gene3D" id="1.10.287.950">
    <property type="entry name" value="Methyl-accepting chemotaxis protein"/>
    <property type="match status" value="1"/>
</dbReference>
<dbReference type="Pfam" id="PF13188">
    <property type="entry name" value="PAS_8"/>
    <property type="match status" value="1"/>
</dbReference>
<dbReference type="GO" id="GO:0005886">
    <property type="term" value="C:plasma membrane"/>
    <property type="evidence" value="ECO:0007669"/>
    <property type="project" value="TreeGrafter"/>
</dbReference>
<dbReference type="GO" id="GO:0006935">
    <property type="term" value="P:chemotaxis"/>
    <property type="evidence" value="ECO:0007669"/>
    <property type="project" value="UniProtKB-KW"/>
</dbReference>
<dbReference type="PROSITE" id="PS50111">
    <property type="entry name" value="CHEMOTAXIS_TRANSDUC_2"/>
    <property type="match status" value="1"/>
</dbReference>
<dbReference type="Gene3D" id="6.10.340.10">
    <property type="match status" value="1"/>
</dbReference>
<evidence type="ECO:0000256" key="7">
    <source>
        <dbReference type="SAM" id="Phobius"/>
    </source>
</evidence>
<dbReference type="InterPro" id="IPR035965">
    <property type="entry name" value="PAS-like_dom_sf"/>
</dbReference>
<name>A0A840LDR3_9BURK</name>
<dbReference type="Gene3D" id="3.30.450.20">
    <property type="entry name" value="PAS domain"/>
    <property type="match status" value="2"/>
</dbReference>
<feature type="domain" description="Methyl-accepting transducer" evidence="8">
    <location>
        <begin position="706"/>
        <end position="921"/>
    </location>
</feature>
<evidence type="ECO:0000313" key="12">
    <source>
        <dbReference type="Proteomes" id="UP000562027"/>
    </source>
</evidence>
<feature type="transmembrane region" description="Helical" evidence="7">
    <location>
        <begin position="318"/>
        <end position="340"/>
    </location>
</feature>
<keyword evidence="4" id="KW-0807">Transducer</keyword>
<accession>A0A840LDR3</accession>
<evidence type="ECO:0000259" key="10">
    <source>
        <dbReference type="PROSITE" id="PS50885"/>
    </source>
</evidence>
<feature type="coiled-coil region" evidence="5">
    <location>
        <begin position="910"/>
        <end position="937"/>
    </location>
</feature>
<keyword evidence="2" id="KW-0145">Chemotaxis</keyword>
<gene>
    <name evidence="11" type="ORF">HNP55_003347</name>
</gene>
<comment type="subcellular location">
    <subcellularLocation>
        <location evidence="1">Membrane</location>
    </subcellularLocation>
</comment>
<comment type="caution">
    <text evidence="11">The sequence shown here is derived from an EMBL/GenBank/DDBJ whole genome shotgun (WGS) entry which is preliminary data.</text>
</comment>
<dbReference type="SMART" id="SM00283">
    <property type="entry name" value="MA"/>
    <property type="match status" value="1"/>
</dbReference>
<evidence type="ECO:0000259" key="8">
    <source>
        <dbReference type="PROSITE" id="PS50111"/>
    </source>
</evidence>
<dbReference type="Pfam" id="PF00015">
    <property type="entry name" value="MCPsignal"/>
    <property type="match status" value="1"/>
</dbReference>
<evidence type="ECO:0000259" key="9">
    <source>
        <dbReference type="PROSITE" id="PS50112"/>
    </source>
</evidence>